<dbReference type="SUPFAM" id="SSF53383">
    <property type="entry name" value="PLP-dependent transferases"/>
    <property type="match status" value="1"/>
</dbReference>
<organism evidence="1">
    <name type="scientific">Chrysotila carterae</name>
    <name type="common">Marine alga</name>
    <name type="synonym">Syracosphaera carterae</name>
    <dbReference type="NCBI Taxonomy" id="13221"/>
    <lineage>
        <taxon>Eukaryota</taxon>
        <taxon>Haptista</taxon>
        <taxon>Haptophyta</taxon>
        <taxon>Prymnesiophyceae</taxon>
        <taxon>Isochrysidales</taxon>
        <taxon>Isochrysidaceae</taxon>
        <taxon>Chrysotila</taxon>
    </lineage>
</organism>
<dbReference type="Gene3D" id="3.90.1150.10">
    <property type="entry name" value="Aspartate Aminotransferase, domain 1"/>
    <property type="match status" value="1"/>
</dbReference>
<gene>
    <name evidence="1" type="ORF">PCAR00345_LOCUS583</name>
</gene>
<dbReference type="InterPro" id="IPR015422">
    <property type="entry name" value="PyrdxlP-dep_Trfase_small"/>
</dbReference>
<dbReference type="InterPro" id="IPR015421">
    <property type="entry name" value="PyrdxlP-dep_Trfase_major"/>
</dbReference>
<dbReference type="AlphaFoldDB" id="A0A7S4AYD4"/>
<protein>
    <submittedName>
        <fullName evidence="1">Uncharacterized protein</fullName>
    </submittedName>
</protein>
<dbReference type="Gene3D" id="3.40.640.10">
    <property type="entry name" value="Type I PLP-dependent aspartate aminotransferase-like (Major domain)"/>
    <property type="match status" value="1"/>
</dbReference>
<reference evidence="1" key="1">
    <citation type="submission" date="2021-01" db="EMBL/GenBank/DDBJ databases">
        <authorList>
            <person name="Corre E."/>
            <person name="Pelletier E."/>
            <person name="Niang G."/>
            <person name="Scheremetjew M."/>
            <person name="Finn R."/>
            <person name="Kale V."/>
            <person name="Holt S."/>
            <person name="Cochrane G."/>
            <person name="Meng A."/>
            <person name="Brown T."/>
            <person name="Cohen L."/>
        </authorList>
    </citation>
    <scope>NUCLEOTIDE SEQUENCE</scope>
    <source>
        <strain evidence="1">CCMP645</strain>
    </source>
</reference>
<dbReference type="EMBL" id="HBIZ01001022">
    <property type="protein sequence ID" value="CAE0748001.1"/>
    <property type="molecule type" value="Transcribed_RNA"/>
</dbReference>
<proteinExistence type="predicted"/>
<name>A0A7S4AYD4_CHRCT</name>
<sequence>MGLSRSRFASALLVSTQANPHHLPTSSAALPCVHCVCGVPCARVRVEQGLGGMTGAALLGRADFVAAASPWRRRLGGNPFTSMPFALSCRAAYETHAGSFEARWHKLRTLAPQLSRTAASHGGSLRFVPAEPQCCQAHCYIRGSAEQLDAARDEVLAELDIKLYNKLRACGVGPGKDECYFEITVGPNNIEIPDDVFVHAWSCFFEALQKAESS</sequence>
<accession>A0A7S4AYD4</accession>
<evidence type="ECO:0000313" key="1">
    <source>
        <dbReference type="EMBL" id="CAE0748001.1"/>
    </source>
</evidence>
<dbReference type="InterPro" id="IPR015424">
    <property type="entry name" value="PyrdxlP-dep_Trfase"/>
</dbReference>